<protein>
    <submittedName>
        <fullName evidence="2">Uncharacterized protein</fullName>
    </submittedName>
</protein>
<gene>
    <name evidence="2" type="ORF">H2508_03365</name>
</gene>
<feature type="transmembrane region" description="Helical" evidence="1">
    <location>
        <begin position="68"/>
        <end position="86"/>
    </location>
</feature>
<feature type="transmembrane region" description="Helical" evidence="1">
    <location>
        <begin position="252"/>
        <end position="272"/>
    </location>
</feature>
<keyword evidence="1" id="KW-1133">Transmembrane helix</keyword>
<dbReference type="RefSeq" id="WP_182168962.1">
    <property type="nucleotide sequence ID" value="NZ_JACFXU010000013.1"/>
</dbReference>
<sequence length="336" mass="37508">MVKQQLKQPNFKDRLSQLGYLLKHTFTLVGKDPGIIRPWARMTVYALIMSNLFFLGILAVVLGVKSLAIILLLSAASMFLYKHFYYTRQEMRQSWLVSETLQGRQRSADEAGARVAELSATVRRIALIDMLVSGLILLSKNNDKSSGLLRFLMKGIEEVWDLLNHYLLPSAAVDAYGIKDGIARMKTLQQNVPETLVGVFGIDIAARAVGSIMGFVYFALIVLALCLGLMLGDAVTPFYVGDLVKTFNVQDYGYLPTNLHFSLLPLFIVLWLGKLGSAILERITTSVKVIYFSIFYMRITHSEDIIPEIRGELDGYLKMEDPNPTPITETGIATTS</sequence>
<proteinExistence type="predicted"/>
<evidence type="ECO:0000313" key="3">
    <source>
        <dbReference type="Proteomes" id="UP000539350"/>
    </source>
</evidence>
<evidence type="ECO:0000313" key="2">
    <source>
        <dbReference type="EMBL" id="MBA6412143.1"/>
    </source>
</evidence>
<dbReference type="Proteomes" id="UP000539350">
    <property type="component" value="Unassembled WGS sequence"/>
</dbReference>
<evidence type="ECO:0000256" key="1">
    <source>
        <dbReference type="SAM" id="Phobius"/>
    </source>
</evidence>
<reference evidence="2 3" key="1">
    <citation type="submission" date="2020-07" db="EMBL/GenBank/DDBJ databases">
        <title>Halieaceae bacterium, F7430, whole genome shotgun sequencing project.</title>
        <authorList>
            <person name="Jiang S."/>
            <person name="Liu Z.W."/>
            <person name="Du Z.J."/>
        </authorList>
    </citation>
    <scope>NUCLEOTIDE SEQUENCE [LARGE SCALE GENOMIC DNA]</scope>
    <source>
        <strain evidence="2 3">F7430</strain>
    </source>
</reference>
<keyword evidence="1" id="KW-0812">Transmembrane</keyword>
<accession>A0A7W2YJC2</accession>
<name>A0A7W2YJC2_9GAMM</name>
<dbReference type="EMBL" id="JACFXU010000013">
    <property type="protein sequence ID" value="MBA6412143.1"/>
    <property type="molecule type" value="Genomic_DNA"/>
</dbReference>
<organism evidence="2 3">
    <name type="scientific">Sediminihaliea albiluteola</name>
    <dbReference type="NCBI Taxonomy" id="2758564"/>
    <lineage>
        <taxon>Bacteria</taxon>
        <taxon>Pseudomonadati</taxon>
        <taxon>Pseudomonadota</taxon>
        <taxon>Gammaproteobacteria</taxon>
        <taxon>Cellvibrionales</taxon>
        <taxon>Halieaceae</taxon>
        <taxon>Sediminihaliea</taxon>
    </lineage>
</organism>
<comment type="caution">
    <text evidence="2">The sequence shown here is derived from an EMBL/GenBank/DDBJ whole genome shotgun (WGS) entry which is preliminary data.</text>
</comment>
<feature type="transmembrane region" description="Helical" evidence="1">
    <location>
        <begin position="44"/>
        <end position="62"/>
    </location>
</feature>
<dbReference type="AlphaFoldDB" id="A0A7W2YJC2"/>
<keyword evidence="3" id="KW-1185">Reference proteome</keyword>
<keyword evidence="1" id="KW-0472">Membrane</keyword>
<feature type="transmembrane region" description="Helical" evidence="1">
    <location>
        <begin position="215"/>
        <end position="240"/>
    </location>
</feature>